<sequence length="333" mass="34953">MRNVKLVSLWQQAAQRQVRSVARAGQRLTQDMVKAVAAAHAPPPGPGDWLSGTVLGPAGARRWRLYRPEGAGRSTPLPLLVMLHGCSQDAHGFAISTGMNRLAAREGFFVLYPEQDRRANPQGCWNWYDTRSGQALAEAATLVAAVEQVALAQAVDRNRIAVAGLSAGASMAALLAVRRPQLFKAVAMHSGVPPGVARSSATALRAMLGHGAQGVVPVGPALLAGASLPPLLVLHGSADAVVSSRNAAAAAELWAEAVGARGGAARVVQRGQRHAMHVTDYKAGRRTVATLCEIQGLGHAWSGGAARERFSDPAGPCASRLVWRFARNCFDKG</sequence>
<keyword evidence="1" id="KW-0732">Signal</keyword>
<dbReference type="Proteomes" id="UP001293718">
    <property type="component" value="Unassembled WGS sequence"/>
</dbReference>
<reference evidence="3 4" key="1">
    <citation type="submission" date="2023-11" db="EMBL/GenBank/DDBJ databases">
        <title>Draft genome of Azohydromonas lata strain H1 (DSM1123), a polyhydroxyalkanoate producer.</title>
        <authorList>
            <person name="Traversa D."/>
            <person name="D'Addabbo P."/>
            <person name="Pazzani C."/>
            <person name="Manzari C."/>
            <person name="Chiara M."/>
            <person name="Scrascia M."/>
        </authorList>
    </citation>
    <scope>NUCLEOTIDE SEQUENCE [LARGE SCALE GENOMIC DNA]</scope>
    <source>
        <strain evidence="3 4">H1</strain>
    </source>
</reference>
<dbReference type="InterPro" id="IPR029058">
    <property type="entry name" value="AB_hydrolase_fold"/>
</dbReference>
<evidence type="ECO:0000256" key="1">
    <source>
        <dbReference type="ARBA" id="ARBA00022729"/>
    </source>
</evidence>
<dbReference type="Pfam" id="PF10503">
    <property type="entry name" value="Esterase_PHB"/>
    <property type="match status" value="1"/>
</dbReference>
<evidence type="ECO:0000313" key="4">
    <source>
        <dbReference type="Proteomes" id="UP001293718"/>
    </source>
</evidence>
<evidence type="ECO:0000313" key="3">
    <source>
        <dbReference type="EMBL" id="MDZ5458075.1"/>
    </source>
</evidence>
<accession>A0ABU5IHV3</accession>
<keyword evidence="2" id="KW-0378">Hydrolase</keyword>
<organism evidence="3 4">
    <name type="scientific">Azohydromonas lata</name>
    <dbReference type="NCBI Taxonomy" id="45677"/>
    <lineage>
        <taxon>Bacteria</taxon>
        <taxon>Pseudomonadati</taxon>
        <taxon>Pseudomonadota</taxon>
        <taxon>Betaproteobacteria</taxon>
        <taxon>Burkholderiales</taxon>
        <taxon>Sphaerotilaceae</taxon>
        <taxon>Azohydromonas</taxon>
    </lineage>
</organism>
<comment type="caution">
    <text evidence="3">The sequence shown here is derived from an EMBL/GenBank/DDBJ whole genome shotgun (WGS) entry which is preliminary data.</text>
</comment>
<dbReference type="SUPFAM" id="SSF53474">
    <property type="entry name" value="alpha/beta-Hydrolases"/>
    <property type="match status" value="1"/>
</dbReference>
<dbReference type="NCBIfam" id="TIGR01840">
    <property type="entry name" value="esterase_phb"/>
    <property type="match status" value="1"/>
</dbReference>
<gene>
    <name evidence="3" type="ORF">SM757_15980</name>
</gene>
<proteinExistence type="predicted"/>
<dbReference type="RefSeq" id="WP_066333997.1">
    <property type="nucleotide sequence ID" value="NZ_JAXOJX010000025.1"/>
</dbReference>
<dbReference type="PANTHER" id="PTHR43037:SF1">
    <property type="entry name" value="BLL1128 PROTEIN"/>
    <property type="match status" value="1"/>
</dbReference>
<dbReference type="InterPro" id="IPR010126">
    <property type="entry name" value="Esterase_phb"/>
</dbReference>
<dbReference type="EMBL" id="JAXOJX010000025">
    <property type="protein sequence ID" value="MDZ5458075.1"/>
    <property type="molecule type" value="Genomic_DNA"/>
</dbReference>
<dbReference type="InterPro" id="IPR050955">
    <property type="entry name" value="Plant_Biomass_Hydrol_Est"/>
</dbReference>
<dbReference type="PANTHER" id="PTHR43037">
    <property type="entry name" value="UNNAMED PRODUCT-RELATED"/>
    <property type="match status" value="1"/>
</dbReference>
<evidence type="ECO:0000256" key="2">
    <source>
        <dbReference type="ARBA" id="ARBA00022801"/>
    </source>
</evidence>
<dbReference type="Gene3D" id="3.40.50.1820">
    <property type="entry name" value="alpha/beta hydrolase"/>
    <property type="match status" value="1"/>
</dbReference>
<protein>
    <submittedName>
        <fullName evidence="3">PHB depolymerase family esterase</fullName>
    </submittedName>
</protein>
<name>A0ABU5IHV3_9BURK</name>
<keyword evidence="4" id="KW-1185">Reference proteome</keyword>